<sequence length="69" mass="7396">MLFQLKTVSNAGGSGNPWFALKQSHIGYNDIVSMLLAAKISNTKVHVSTNDRQVTQCGGHVEVTVVSLP</sequence>
<dbReference type="Proteomes" id="UP000615755">
    <property type="component" value="Unassembled WGS sequence"/>
</dbReference>
<evidence type="ECO:0000313" key="2">
    <source>
        <dbReference type="Proteomes" id="UP000615755"/>
    </source>
</evidence>
<organism evidence="1 2">
    <name type="scientific">Pseudoalteromonas aurantia 208</name>
    <dbReference type="NCBI Taxonomy" id="1314867"/>
    <lineage>
        <taxon>Bacteria</taxon>
        <taxon>Pseudomonadati</taxon>
        <taxon>Pseudomonadota</taxon>
        <taxon>Gammaproteobacteria</taxon>
        <taxon>Alteromonadales</taxon>
        <taxon>Pseudoalteromonadaceae</taxon>
        <taxon>Pseudoalteromonas</taxon>
    </lineage>
</organism>
<keyword evidence="2" id="KW-1185">Reference proteome</keyword>
<protein>
    <submittedName>
        <fullName evidence="1">Uncharacterized protein</fullName>
    </submittedName>
</protein>
<proteinExistence type="predicted"/>
<comment type="caution">
    <text evidence="1">The sequence shown here is derived from an EMBL/GenBank/DDBJ whole genome shotgun (WGS) entry which is preliminary data.</text>
</comment>
<name>A0ABR9EIS1_9GAMM</name>
<reference evidence="1 2" key="1">
    <citation type="submission" date="2015-03" db="EMBL/GenBank/DDBJ databases">
        <title>Genome sequence of Pseudoalteromonas aurantia.</title>
        <authorList>
            <person name="Xie B.-B."/>
            <person name="Rong J.-C."/>
            <person name="Qin Q.-L."/>
            <person name="Zhang Y.-Z."/>
        </authorList>
    </citation>
    <scope>NUCLEOTIDE SEQUENCE [LARGE SCALE GENOMIC DNA]</scope>
    <source>
        <strain evidence="1 2">208</strain>
    </source>
</reference>
<evidence type="ECO:0000313" key="1">
    <source>
        <dbReference type="EMBL" id="MBE0370889.1"/>
    </source>
</evidence>
<accession>A0ABR9EIS1</accession>
<gene>
    <name evidence="1" type="ORF">PAUR_b1012</name>
</gene>
<dbReference type="EMBL" id="AQGV01000015">
    <property type="protein sequence ID" value="MBE0370889.1"/>
    <property type="molecule type" value="Genomic_DNA"/>
</dbReference>